<dbReference type="RefSeq" id="WP_154739395.1">
    <property type="nucleotide sequence ID" value="NZ_WMBQ01000001.1"/>
</dbReference>
<name>A0A6I3KMS4_9HYPH</name>
<feature type="transmembrane region" description="Helical" evidence="2">
    <location>
        <begin position="83"/>
        <end position="103"/>
    </location>
</feature>
<keyword evidence="2" id="KW-0812">Transmembrane</keyword>
<feature type="transmembrane region" description="Helical" evidence="2">
    <location>
        <begin position="7"/>
        <end position="29"/>
    </location>
</feature>
<keyword evidence="2" id="KW-1133">Transmembrane helix</keyword>
<feature type="region of interest" description="Disordered" evidence="1">
    <location>
        <begin position="142"/>
        <end position="165"/>
    </location>
</feature>
<dbReference type="EMBL" id="WMBQ01000001">
    <property type="protein sequence ID" value="MTD95047.1"/>
    <property type="molecule type" value="Genomic_DNA"/>
</dbReference>
<feature type="transmembrane region" description="Helical" evidence="2">
    <location>
        <begin position="49"/>
        <end position="71"/>
    </location>
</feature>
<accession>A0A6I3KMS4</accession>
<evidence type="ECO:0000256" key="1">
    <source>
        <dbReference type="SAM" id="MobiDB-lite"/>
    </source>
</evidence>
<feature type="transmembrane region" description="Helical" evidence="2">
    <location>
        <begin position="115"/>
        <end position="135"/>
    </location>
</feature>
<gene>
    <name evidence="3" type="ORF">GIW81_11965</name>
</gene>
<reference evidence="3 4" key="1">
    <citation type="submission" date="2019-11" db="EMBL/GenBank/DDBJ databases">
        <title>Identification of a novel strain.</title>
        <authorList>
            <person name="Xu Q."/>
            <person name="Wang G."/>
        </authorList>
    </citation>
    <scope>NUCLEOTIDE SEQUENCE [LARGE SCALE GENOMIC DNA]</scope>
    <source>
        <strain evidence="4">xq</strain>
    </source>
</reference>
<evidence type="ECO:0000313" key="4">
    <source>
        <dbReference type="Proteomes" id="UP000440694"/>
    </source>
</evidence>
<evidence type="ECO:0000256" key="2">
    <source>
        <dbReference type="SAM" id="Phobius"/>
    </source>
</evidence>
<feature type="compositionally biased region" description="Low complexity" evidence="1">
    <location>
        <begin position="154"/>
        <end position="165"/>
    </location>
</feature>
<protein>
    <submittedName>
        <fullName evidence="3">Uncharacterized protein</fullName>
    </submittedName>
</protein>
<dbReference type="AlphaFoldDB" id="A0A6I3KMS4"/>
<evidence type="ECO:0000313" key="3">
    <source>
        <dbReference type="EMBL" id="MTD95047.1"/>
    </source>
</evidence>
<sequence length="165" mass="17003">MITITLLRVLFGFIIACLVAGAVTVAFVVPPADIANLPAEAQPERLANAGVLALLAATHSAIFAFPFAMLANGIGEMWHVRSWLYYAVVGLLIGAGGFVAYYANEVVGQPSIFNSYALTSFLTTGTLAGLAYWLVAGRRAGGKRADAPPPAAAPPSAAEPAAQTA</sequence>
<keyword evidence="2" id="KW-0472">Membrane</keyword>
<keyword evidence="4" id="KW-1185">Reference proteome</keyword>
<comment type="caution">
    <text evidence="3">The sequence shown here is derived from an EMBL/GenBank/DDBJ whole genome shotgun (WGS) entry which is preliminary data.</text>
</comment>
<proteinExistence type="predicted"/>
<dbReference type="Proteomes" id="UP000440694">
    <property type="component" value="Unassembled WGS sequence"/>
</dbReference>
<organism evidence="3 4">
    <name type="scientific">Hyphomicrobium album</name>
    <dbReference type="NCBI Taxonomy" id="2665159"/>
    <lineage>
        <taxon>Bacteria</taxon>
        <taxon>Pseudomonadati</taxon>
        <taxon>Pseudomonadota</taxon>
        <taxon>Alphaproteobacteria</taxon>
        <taxon>Hyphomicrobiales</taxon>
        <taxon>Hyphomicrobiaceae</taxon>
        <taxon>Hyphomicrobium</taxon>
    </lineage>
</organism>